<sequence length="495" mass="55709">MSEAFPDGVERRYIHIVVRLPTVTRGEVVEDPTDILARLNTEFQNTLKLGSDCPLPSEAAESNQYCAIQGGPRKIYDGRYAQSKPADTTAPPIQLFNPAFAFFSSKAFDPTYEVPNDILRATPTLMAEFATIYSKEDDRRSNLVSLLDNVLGHGFVKEQIRDGKCVPDGVALAFYDKIPICLIVDEEKDDFGDGGSDPSVQASFSFLRISCQKEAELPFMCNCPAFLTARAGPRLVVLGAILREKCIVQRLTDFIWIPTRSSLDDGHCLRIGRVMHALKESITLLKDWYDNKVFKRDEPRYDITSYTYKRDGKVVKFTYQQPLEAHPACVTYLAKTVETDSIHVVVKFVTRYGADAHMAMAEAGFAPKLLYYGPIDTMPHMPSYGKLRMVVMEYVDGTTASNARVLPRSFKQDLTKAIEYCHERGFVFGDLRKPNIMITKENKVQLIDFDWAGCEGRVTYPVSIGSIDIEWPAGVGGLNLILQQHDHDMLVRHFK</sequence>
<dbReference type="AlphaFoldDB" id="A0A9P7F219"/>
<dbReference type="Gene3D" id="1.10.510.10">
    <property type="entry name" value="Transferase(Phosphotransferase) domain 1"/>
    <property type="match status" value="1"/>
</dbReference>
<protein>
    <recommendedName>
        <fullName evidence="1">Protein kinase domain-containing protein</fullName>
    </recommendedName>
</protein>
<gene>
    <name evidence="2" type="ORF">F5147DRAFT_638712</name>
</gene>
<name>A0A9P7F219_9AGAM</name>
<dbReference type="Proteomes" id="UP000823399">
    <property type="component" value="Unassembled WGS sequence"/>
</dbReference>
<reference evidence="2" key="1">
    <citation type="journal article" date="2020" name="New Phytol.">
        <title>Comparative genomics reveals dynamic genome evolution in host specialist ectomycorrhizal fungi.</title>
        <authorList>
            <person name="Lofgren L.A."/>
            <person name="Nguyen N.H."/>
            <person name="Vilgalys R."/>
            <person name="Ruytinx J."/>
            <person name="Liao H.L."/>
            <person name="Branco S."/>
            <person name="Kuo A."/>
            <person name="LaButti K."/>
            <person name="Lipzen A."/>
            <person name="Andreopoulos W."/>
            <person name="Pangilinan J."/>
            <person name="Riley R."/>
            <person name="Hundley H."/>
            <person name="Na H."/>
            <person name="Barry K."/>
            <person name="Grigoriev I.V."/>
            <person name="Stajich J.E."/>
            <person name="Kennedy P.G."/>
        </authorList>
    </citation>
    <scope>NUCLEOTIDE SEQUENCE</scope>
    <source>
        <strain evidence="2">FC423</strain>
    </source>
</reference>
<dbReference type="Pfam" id="PF00069">
    <property type="entry name" value="Pkinase"/>
    <property type="match status" value="1"/>
</dbReference>
<dbReference type="InterPro" id="IPR000719">
    <property type="entry name" value="Prot_kinase_dom"/>
</dbReference>
<dbReference type="PROSITE" id="PS50011">
    <property type="entry name" value="PROTEIN_KINASE_DOM"/>
    <property type="match status" value="1"/>
</dbReference>
<dbReference type="EMBL" id="JABBWM010000043">
    <property type="protein sequence ID" value="KAG2103787.1"/>
    <property type="molecule type" value="Genomic_DNA"/>
</dbReference>
<dbReference type="GeneID" id="64695243"/>
<evidence type="ECO:0000313" key="2">
    <source>
        <dbReference type="EMBL" id="KAG2103787.1"/>
    </source>
</evidence>
<dbReference type="RefSeq" id="XP_041290684.1">
    <property type="nucleotide sequence ID" value="XM_041432984.1"/>
</dbReference>
<comment type="caution">
    <text evidence="2">The sequence shown here is derived from an EMBL/GenBank/DDBJ whole genome shotgun (WGS) entry which is preliminary data.</text>
</comment>
<feature type="domain" description="Protein kinase" evidence="1">
    <location>
        <begin position="257"/>
        <end position="495"/>
    </location>
</feature>
<organism evidence="2 3">
    <name type="scientific">Suillus discolor</name>
    <dbReference type="NCBI Taxonomy" id="1912936"/>
    <lineage>
        <taxon>Eukaryota</taxon>
        <taxon>Fungi</taxon>
        <taxon>Dikarya</taxon>
        <taxon>Basidiomycota</taxon>
        <taxon>Agaricomycotina</taxon>
        <taxon>Agaricomycetes</taxon>
        <taxon>Agaricomycetidae</taxon>
        <taxon>Boletales</taxon>
        <taxon>Suillineae</taxon>
        <taxon>Suillaceae</taxon>
        <taxon>Suillus</taxon>
    </lineage>
</organism>
<dbReference type="InterPro" id="IPR011009">
    <property type="entry name" value="Kinase-like_dom_sf"/>
</dbReference>
<evidence type="ECO:0000313" key="3">
    <source>
        <dbReference type="Proteomes" id="UP000823399"/>
    </source>
</evidence>
<keyword evidence="3" id="KW-1185">Reference proteome</keyword>
<dbReference type="GO" id="GO:0005524">
    <property type="term" value="F:ATP binding"/>
    <property type="evidence" value="ECO:0007669"/>
    <property type="project" value="InterPro"/>
</dbReference>
<dbReference type="GO" id="GO:0004672">
    <property type="term" value="F:protein kinase activity"/>
    <property type="evidence" value="ECO:0007669"/>
    <property type="project" value="InterPro"/>
</dbReference>
<dbReference type="SUPFAM" id="SSF56112">
    <property type="entry name" value="Protein kinase-like (PK-like)"/>
    <property type="match status" value="1"/>
</dbReference>
<evidence type="ECO:0000259" key="1">
    <source>
        <dbReference type="PROSITE" id="PS50011"/>
    </source>
</evidence>
<dbReference type="OrthoDB" id="3261131at2759"/>
<accession>A0A9P7F219</accession>
<proteinExistence type="predicted"/>